<dbReference type="PANTHER" id="PTHR35615:SF2">
    <property type="entry name" value="PROTEIN KINASE DOMAIN-CONTAINING PROTEIN"/>
    <property type="match status" value="1"/>
</dbReference>
<dbReference type="Proteomes" id="UP000015354">
    <property type="component" value="Unassembled WGS sequence"/>
</dbReference>
<name>S9TMF7_9TRYP</name>
<dbReference type="SUPFAM" id="SSF52540">
    <property type="entry name" value="P-loop containing nucleoside triphosphate hydrolases"/>
    <property type="match status" value="1"/>
</dbReference>
<comment type="caution">
    <text evidence="1">The sequence shown here is derived from an EMBL/GenBank/DDBJ whole genome shotgun (WGS) entry which is preliminary data.</text>
</comment>
<proteinExistence type="predicted"/>
<dbReference type="PANTHER" id="PTHR35615">
    <property type="entry name" value="PRESENT IN THE OUTER MITOCHONDRIAL MEMBRANE PROTEOME 22-RELATED"/>
    <property type="match status" value="1"/>
</dbReference>
<dbReference type="EMBL" id="ATMH01010195">
    <property type="protein sequence ID" value="EPY17964.1"/>
    <property type="molecule type" value="Genomic_DNA"/>
</dbReference>
<protein>
    <submittedName>
        <fullName evidence="1">Uncharacterized protein</fullName>
    </submittedName>
</protein>
<dbReference type="AlphaFoldDB" id="S9TMF7"/>
<evidence type="ECO:0000313" key="1">
    <source>
        <dbReference type="EMBL" id="EPY17964.1"/>
    </source>
</evidence>
<evidence type="ECO:0000313" key="2">
    <source>
        <dbReference type="Proteomes" id="UP000015354"/>
    </source>
</evidence>
<reference evidence="1 2" key="1">
    <citation type="journal article" date="2013" name="PLoS ONE">
        <title>Predicting the Proteins of Angomonas deanei, Strigomonas culicis and Their Respective Endosymbionts Reveals New Aspects of the Trypanosomatidae Family.</title>
        <authorList>
            <person name="Motta M.C."/>
            <person name="Martins A.C."/>
            <person name="de Souza S.S."/>
            <person name="Catta-Preta C.M."/>
            <person name="Silva R."/>
            <person name="Klein C.C."/>
            <person name="de Almeida L.G."/>
            <person name="de Lima Cunha O."/>
            <person name="Ciapina L.P."/>
            <person name="Brocchi M."/>
            <person name="Colabardini A.C."/>
            <person name="de Araujo Lima B."/>
            <person name="Machado C.R."/>
            <person name="de Almeida Soares C.M."/>
            <person name="Probst C.M."/>
            <person name="de Menezes C.B."/>
            <person name="Thompson C.E."/>
            <person name="Bartholomeu D.C."/>
            <person name="Gradia D.F."/>
            <person name="Pavoni D.P."/>
            <person name="Grisard E.C."/>
            <person name="Fantinatti-Garboggini F."/>
            <person name="Marchini F.K."/>
            <person name="Rodrigues-Luiz G.F."/>
            <person name="Wagner G."/>
            <person name="Goldman G.H."/>
            <person name="Fietto J.L."/>
            <person name="Elias M.C."/>
            <person name="Goldman M.H."/>
            <person name="Sagot M.F."/>
            <person name="Pereira M."/>
            <person name="Stoco P.H."/>
            <person name="de Mendonca-Neto R.P."/>
            <person name="Teixeira S.M."/>
            <person name="Maciel T.E."/>
            <person name="de Oliveira Mendes T.A."/>
            <person name="Urmenyi T.P."/>
            <person name="de Souza W."/>
            <person name="Schenkman S."/>
            <person name="de Vasconcelos A.T."/>
        </authorList>
    </citation>
    <scope>NUCLEOTIDE SEQUENCE [LARGE SCALE GENOMIC DNA]</scope>
</reference>
<dbReference type="InterPro" id="IPR027417">
    <property type="entry name" value="P-loop_NTPase"/>
</dbReference>
<keyword evidence="2" id="KW-1185">Reference proteome</keyword>
<sequence length="411" mass="45209">MYFKNKEVGRNEVEYKKEGEATAAVQCDSTMDHPIRTLLFLDTQACPPDEGPVEVDGATLRVDGSVLGGAEAATQEVVKIDLTRIHQVHLQTDAASLESEHMEDVRMYFENGCNVALLLADSDGSAARPSTWASWQVLRRMLKNVFANKRSTAEISLSVALLQEDGACDLLLDADDRFHHAMRPLVVAESPMFGKVVSGMVYMGVDDATEFNDTLDDALRSAEDYYEEYPALAGDEYGIVQITVLYKQIRVSPSTDKVDVVVSSLFASGVGDGVIHYSRILDKNPAEPRALFQFVLYRSVHCNAIFTLRLPAELMTLAADGGGGGGSTAQFLQLLRRLRRMSTRRPNVRSAIGFVKSASAGIANMEADIKEMGDGKKKAFMLRQLEKQKTMLADTEALLANPREEVPKTYV</sequence>
<accession>S9TMF7</accession>
<organism evidence="1 2">
    <name type="scientific">Strigomonas culicis</name>
    <dbReference type="NCBI Taxonomy" id="28005"/>
    <lineage>
        <taxon>Eukaryota</taxon>
        <taxon>Discoba</taxon>
        <taxon>Euglenozoa</taxon>
        <taxon>Kinetoplastea</taxon>
        <taxon>Metakinetoplastina</taxon>
        <taxon>Trypanosomatida</taxon>
        <taxon>Trypanosomatidae</taxon>
        <taxon>Strigomonadinae</taxon>
        <taxon>Strigomonas</taxon>
    </lineage>
</organism>
<gene>
    <name evidence="1" type="ORF">STCU_10283</name>
</gene>
<dbReference type="OrthoDB" id="272158at2759"/>